<reference evidence="8 9" key="1">
    <citation type="submission" date="2019-07" db="EMBL/GenBank/DDBJ databases">
        <title>Tepidimonas thermarum AA-1 draft genome.</title>
        <authorList>
            <person name="Da Costa M.S."/>
            <person name="Froufe H.J.C."/>
            <person name="Egas C."/>
            <person name="Albuquerque L."/>
        </authorList>
    </citation>
    <scope>NUCLEOTIDE SEQUENCE [LARGE SCALE GENOMIC DNA]</scope>
    <source>
        <strain evidence="8 9">AA-1</strain>
    </source>
</reference>
<keyword evidence="4 6" id="KW-0472">Membrane</keyword>
<keyword evidence="2 6" id="KW-0812">Transmembrane</keyword>
<comment type="caution">
    <text evidence="8">The sequence shown here is derived from an EMBL/GenBank/DDBJ whole genome shotgun (WGS) entry which is preliminary data.</text>
</comment>
<evidence type="ECO:0000256" key="6">
    <source>
        <dbReference type="SAM" id="Phobius"/>
    </source>
</evidence>
<organism evidence="8 9">
    <name type="scientific">Tepidimonas thermarum</name>
    <dbReference type="NCBI Taxonomy" id="335431"/>
    <lineage>
        <taxon>Bacteria</taxon>
        <taxon>Pseudomonadati</taxon>
        <taxon>Pseudomonadota</taxon>
        <taxon>Betaproteobacteria</taxon>
        <taxon>Burkholderiales</taxon>
        <taxon>Tepidimonas</taxon>
    </lineage>
</organism>
<evidence type="ECO:0000313" key="8">
    <source>
        <dbReference type="EMBL" id="TSE29357.1"/>
    </source>
</evidence>
<evidence type="ECO:0000313" key="9">
    <source>
        <dbReference type="Proteomes" id="UP000318542"/>
    </source>
</evidence>
<feature type="compositionally biased region" description="Gly residues" evidence="5">
    <location>
        <begin position="873"/>
        <end position="882"/>
    </location>
</feature>
<keyword evidence="9" id="KW-1185">Reference proteome</keyword>
<evidence type="ECO:0000259" key="7">
    <source>
        <dbReference type="Pfam" id="PF04357"/>
    </source>
</evidence>
<evidence type="ECO:0000256" key="5">
    <source>
        <dbReference type="SAM" id="MobiDB-lite"/>
    </source>
</evidence>
<dbReference type="PANTHER" id="PTHR36985:SF1">
    <property type="entry name" value="TRANSLOCATION AND ASSEMBLY MODULE SUBUNIT TAMB"/>
    <property type="match status" value="1"/>
</dbReference>
<keyword evidence="3 6" id="KW-1133">Transmembrane helix</keyword>
<comment type="subcellular location">
    <subcellularLocation>
        <location evidence="1">Membrane</location>
        <topology evidence="1">Single-pass membrane protein</topology>
    </subcellularLocation>
</comment>
<dbReference type="Proteomes" id="UP000318542">
    <property type="component" value="Unassembled WGS sequence"/>
</dbReference>
<dbReference type="GO" id="GO:0005886">
    <property type="term" value="C:plasma membrane"/>
    <property type="evidence" value="ECO:0007669"/>
    <property type="project" value="InterPro"/>
</dbReference>
<name>A0A554X0H2_9BURK</name>
<protein>
    <submittedName>
        <fullName evidence="8">Translocation and assembly module TamB</fullName>
    </submittedName>
</protein>
<feature type="domain" description="Translocation and assembly module TamB C-terminal" evidence="7">
    <location>
        <begin position="877"/>
        <end position="1213"/>
    </location>
</feature>
<evidence type="ECO:0000256" key="2">
    <source>
        <dbReference type="ARBA" id="ARBA00022692"/>
    </source>
</evidence>
<evidence type="ECO:0000256" key="4">
    <source>
        <dbReference type="ARBA" id="ARBA00023136"/>
    </source>
</evidence>
<feature type="region of interest" description="Disordered" evidence="5">
    <location>
        <begin position="873"/>
        <end position="897"/>
    </location>
</feature>
<dbReference type="InterPro" id="IPR007452">
    <property type="entry name" value="TamB_C"/>
</dbReference>
<dbReference type="GO" id="GO:0009306">
    <property type="term" value="P:protein secretion"/>
    <property type="evidence" value="ECO:0007669"/>
    <property type="project" value="InterPro"/>
</dbReference>
<dbReference type="Pfam" id="PF04357">
    <property type="entry name" value="TamB"/>
    <property type="match status" value="1"/>
</dbReference>
<dbReference type="GO" id="GO:0097347">
    <property type="term" value="C:TAM protein secretion complex"/>
    <property type="evidence" value="ECO:0007669"/>
    <property type="project" value="TreeGrafter"/>
</dbReference>
<gene>
    <name evidence="8" type="primary">tamB</name>
    <name evidence="8" type="ORF">Tther_01521</name>
</gene>
<dbReference type="AlphaFoldDB" id="A0A554X0H2"/>
<evidence type="ECO:0000256" key="1">
    <source>
        <dbReference type="ARBA" id="ARBA00004167"/>
    </source>
</evidence>
<dbReference type="EMBL" id="VJOL01000026">
    <property type="protein sequence ID" value="TSE29357.1"/>
    <property type="molecule type" value="Genomic_DNA"/>
</dbReference>
<evidence type="ECO:0000256" key="3">
    <source>
        <dbReference type="ARBA" id="ARBA00022989"/>
    </source>
</evidence>
<proteinExistence type="predicted"/>
<dbReference type="RefSeq" id="WP_143902547.1">
    <property type="nucleotide sequence ID" value="NZ_VJOL01000026.1"/>
</dbReference>
<sequence>MAPRVLTAVRRGLLAALAVLLWVLGTLGALLVAGGASVYWWAGRDGSLAQTLTWVAPWVADGQRLTWQDAQGNLLNGGHVALLRWQQDGLTIEVRDLHWRLPADGWTRLWRDRHLSLDELAAGEVVIADESAPSPREGSPLPADRQLPWLRSVDVPLVVDRLLWQTLTATDLRLHYVYGPLASALPPATPDIPHHRVVLEHAVLRADTPQGTLTAPLRGSAAVTASGMALLQAQINATLEATPTDAPVQRWQAALRVHGSLADKGGLTAGLDLQAANGPASATATAELSPWADWPLHSATVRLASLDLSTLWPHWPRTRLEGSLNWQPNPDAGPAADHWTVQGQLINGSPAPWNRRGLPLRAAQVDLRVHGQAADLKSLALEIGEGTVQAAGKVRWSPDRSADLLDRLQALQGLLTVRDVVPDNLWAGTDTAPLSITLQGHPLPGMPITDAVKVTLNARQGPARITAQGHWLPRAGVQGGAQLNLPGLSAVFDGFAGLPSRVPRGAPALPAQSHLSLRVTRLAEAQSWLRTTAERWAPLLPSLPATVAAWTEPARDGELDLKLRWGREPEATLTAQAELTVEQRRWRLTLAPTTVRWNTNDPLHGTWTVGASYVLATVGRRATAPQAHATLRWTQAEWRNGIVQVQGQLDPVQVLPWLRAWSGAAADDTAPPFTPETALQAQWVLSWPIAMSPSARDAPAPRVTVRLDRTAGDLLLPAPDGTTGSRVAGGVRAAQIDLDWDGRRLLAQTMWDSERAGRINASVQATLPASLPTDLPWPVPPDTTLAGTLHAAWPSLAVLGPWLPPGWRVDGRLQAEVRLGGKWAVPTLDGTLRGSALRLVSLADGIDWRDGLLQARLTERTLDIEQLQLSGTGGGDAGGTLRGSGRVRWTPGDDPTATMTLQAQRWRVLARADRRLTLSGDMTLQAAARRLTVGGQLRVDQARWRLQDADTPRLGEDVVIRGAPPPPAPTRPWPPGWTGGVDVALALGPDFRLEGRGLDTRLTGSLRWQQTDINPPHLSGEVSTRQGRYRAYGQTLDIARGTLRFGGVVDDPALDLLAVRSQPQQTVGVEVTGSARTPRVRLVAEPSLPDSEILARLVLGRSATGVGAESALLQRAALALLSGPNGGGANLPAIVGLDELAYEAEGTNPDGTPRAGAVSLGKRLSNRLYLGYRRSLVGLVGTVSILYDVSRRLTLRAQAGDDNAIELLYTRRYD</sequence>
<feature type="transmembrane region" description="Helical" evidence="6">
    <location>
        <begin position="12"/>
        <end position="42"/>
    </location>
</feature>
<dbReference type="PANTHER" id="PTHR36985">
    <property type="entry name" value="TRANSLOCATION AND ASSEMBLY MODULE SUBUNIT TAMB"/>
    <property type="match status" value="1"/>
</dbReference>
<dbReference type="OrthoDB" id="5288149at2"/>
<accession>A0A554X0H2</accession>